<evidence type="ECO:0008006" key="3">
    <source>
        <dbReference type="Google" id="ProtNLM"/>
    </source>
</evidence>
<dbReference type="AlphaFoldDB" id="A0A059KFM2"/>
<keyword evidence="2" id="KW-1185">Reference proteome</keyword>
<protein>
    <recommendedName>
        <fullName evidence="3">PD-(D/E)XK nuclease superfamily protein</fullName>
    </recommendedName>
</protein>
<dbReference type="InterPro" id="IPR012547">
    <property type="entry name" value="PDDEXK_9"/>
</dbReference>
<evidence type="ECO:0000313" key="1">
    <source>
        <dbReference type="EMBL" id="KDB50256.1"/>
    </source>
</evidence>
<dbReference type="EMBL" id="AZRA01000172">
    <property type="protein sequence ID" value="KDB50256.1"/>
    <property type="molecule type" value="Genomic_DNA"/>
</dbReference>
<reference evidence="1 2" key="1">
    <citation type="journal article" date="2014" name="FEMS Microbiol. Ecol.">
        <title>Sphaerotilus natans encrusted with nanoball-shaped Fe(III) oxide minerals formed by nitrate-reducing mixotrophic Fe(II) oxidation.</title>
        <authorList>
            <person name="Park S."/>
            <person name="Kim D.H."/>
            <person name="Lee J.H."/>
            <person name="Hur H.G."/>
        </authorList>
    </citation>
    <scope>NUCLEOTIDE SEQUENCE [LARGE SCALE GENOMIC DNA]</scope>
    <source>
        <strain evidence="1 2">DSM 6575</strain>
    </source>
</reference>
<comment type="caution">
    <text evidence="1">The sequence shown here is derived from an EMBL/GenBank/DDBJ whole genome shotgun (WGS) entry which is preliminary data.</text>
</comment>
<organism evidence="1 2">
    <name type="scientific">Sphaerotilus natans subsp. natans DSM 6575</name>
    <dbReference type="NCBI Taxonomy" id="1286631"/>
    <lineage>
        <taxon>Bacteria</taxon>
        <taxon>Pseudomonadati</taxon>
        <taxon>Pseudomonadota</taxon>
        <taxon>Betaproteobacteria</taxon>
        <taxon>Burkholderiales</taxon>
        <taxon>Sphaerotilaceae</taxon>
        <taxon>Sphaerotilus</taxon>
    </lineage>
</organism>
<dbReference type="Pfam" id="PF08011">
    <property type="entry name" value="PDDEXK_9"/>
    <property type="match status" value="1"/>
</dbReference>
<dbReference type="Proteomes" id="UP000026714">
    <property type="component" value="Unassembled WGS sequence"/>
</dbReference>
<dbReference type="eggNOG" id="COG1672">
    <property type="taxonomic scope" value="Bacteria"/>
</dbReference>
<evidence type="ECO:0000313" key="2">
    <source>
        <dbReference type="Proteomes" id="UP000026714"/>
    </source>
</evidence>
<gene>
    <name evidence="1" type="ORF">X805_41530</name>
</gene>
<dbReference type="PATRIC" id="fig|1286631.3.peg.4042"/>
<sequence length="80" mass="8960">MEDATSHGRIDMAVLHAGRVFLFEFKVVDRQATGQALRQIKDRGYADKYRARGEPIHLVGIEFGRAERNVVGFEVETLGG</sequence>
<accession>A0A059KFM2</accession>
<name>A0A059KFM2_9BURK</name>
<proteinExistence type="predicted"/>